<feature type="domain" description="G-protein coupled receptors family 1 profile" evidence="11">
    <location>
        <begin position="1"/>
        <end position="235"/>
    </location>
</feature>
<evidence type="ECO:0000256" key="8">
    <source>
        <dbReference type="ARBA" id="ARBA00023224"/>
    </source>
</evidence>
<feature type="transmembrane region" description="Helical" evidence="10">
    <location>
        <begin position="557"/>
        <end position="578"/>
    </location>
</feature>
<dbReference type="PANTHER" id="PTHR24228:SF59">
    <property type="entry name" value="NEUROPEPTIDE RECEPTOR 15"/>
    <property type="match status" value="1"/>
</dbReference>
<keyword evidence="4 10" id="KW-1133">Transmembrane helix</keyword>
<sequence length="628" mass="70172">MSLAVADVIAATFLSPFRAIASGSRRWPFGYNFAQFSGFIRLVWVGVSVCSHVLTAVNRYFCVVKPQRYSIFFSRKKAILSIILVWLVMCVISLTGALGLQFIYLWNPNSISLNGILKSDKKIGKTVNIVFLCFGSLSISMVVYGYGGVYRVILQHNNAVAPSLQGASNSGAVSAQEIKSCRVLFATVFGFCTTWFPWIPLIILERGFNISIPSVALSIPALSTSISTWINPVIYGVMNRAMRKELRLRGLLEIVSVLLCASFAITGTLYSSHDLTKAIASGLRRWPFGYNFAQFAGCIQFFWTGVSICTLMLTAVNRYFCVVKPQRMVQIEEDTRSLTIVVMHTVYFGLMTLLALAGNLLVFLALYRNRRLRNITNLYVLSLAVADVTVATFLFPFKAIACGLRRWPFGYNFAQFVGCIQLLWIGASVCTLILTALNRYFCVVKPQRYSIYFSRMKATLSIILVWLVMCVISFAVAFSSQFVYIWNPNVPMFRIETAKAGNITYSCFGLLSISIVVYGYGSVYRFILRHNNAVAPSLQGANSSGAVRAQEIKSCRVLFATVFGFCTIWFPWICLSMLEYGFNISIPSVALSIAMLSTSISAWINPVIYGVMNRAMRREFQNILLCRN</sequence>
<dbReference type="PROSITE" id="PS50262">
    <property type="entry name" value="G_PROTEIN_RECEP_F1_2"/>
    <property type="match status" value="2"/>
</dbReference>
<gene>
    <name evidence="12" type="ORF">pdam_00004279</name>
</gene>
<dbReference type="PANTHER" id="PTHR24228">
    <property type="entry name" value="B2 BRADYKININ RECEPTOR/ANGIOTENSIN II RECEPTOR"/>
    <property type="match status" value="1"/>
</dbReference>
<dbReference type="OrthoDB" id="10044919at2759"/>
<organism evidence="12 13">
    <name type="scientific">Pocillopora damicornis</name>
    <name type="common">Cauliflower coral</name>
    <name type="synonym">Millepora damicornis</name>
    <dbReference type="NCBI Taxonomy" id="46731"/>
    <lineage>
        <taxon>Eukaryota</taxon>
        <taxon>Metazoa</taxon>
        <taxon>Cnidaria</taxon>
        <taxon>Anthozoa</taxon>
        <taxon>Hexacorallia</taxon>
        <taxon>Scleractinia</taxon>
        <taxon>Astrocoeniina</taxon>
        <taxon>Pocilloporidae</taxon>
        <taxon>Pocillopora</taxon>
    </lineage>
</organism>
<feature type="transmembrane region" description="Helical" evidence="10">
    <location>
        <begin position="35"/>
        <end position="57"/>
    </location>
</feature>
<keyword evidence="8 9" id="KW-0807">Transducer</keyword>
<feature type="domain" description="G-protein coupled receptors family 1 profile" evidence="11">
    <location>
        <begin position="358"/>
        <end position="609"/>
    </location>
</feature>
<evidence type="ECO:0000313" key="12">
    <source>
        <dbReference type="EMBL" id="RMX37705.1"/>
    </source>
</evidence>
<dbReference type="Gene3D" id="1.20.1070.10">
    <property type="entry name" value="Rhodopsin 7-helix transmembrane proteins"/>
    <property type="match status" value="3"/>
</dbReference>
<dbReference type="GO" id="GO:0004930">
    <property type="term" value="F:G protein-coupled receptor activity"/>
    <property type="evidence" value="ECO:0007669"/>
    <property type="project" value="UniProtKB-KW"/>
</dbReference>
<evidence type="ECO:0000256" key="10">
    <source>
        <dbReference type="SAM" id="Phobius"/>
    </source>
</evidence>
<evidence type="ECO:0000256" key="4">
    <source>
        <dbReference type="ARBA" id="ARBA00022989"/>
    </source>
</evidence>
<feature type="transmembrane region" description="Helical" evidence="10">
    <location>
        <begin position="584"/>
        <end position="608"/>
    </location>
</feature>
<keyword evidence="5 9" id="KW-0297">G-protein coupled receptor</keyword>
<evidence type="ECO:0000313" key="13">
    <source>
        <dbReference type="Proteomes" id="UP000275408"/>
    </source>
</evidence>
<dbReference type="Proteomes" id="UP000275408">
    <property type="component" value="Unassembled WGS sequence"/>
</dbReference>
<feature type="transmembrane region" description="Helical" evidence="10">
    <location>
        <begin position="183"/>
        <end position="203"/>
    </location>
</feature>
<feature type="transmembrane region" description="Helical" evidence="10">
    <location>
        <begin position="458"/>
        <end position="483"/>
    </location>
</feature>
<feature type="transmembrane region" description="Helical" evidence="10">
    <location>
        <begin position="413"/>
        <end position="437"/>
    </location>
</feature>
<feature type="transmembrane region" description="Helical" evidence="10">
    <location>
        <begin position="126"/>
        <end position="146"/>
    </location>
</feature>
<dbReference type="PROSITE" id="PS00237">
    <property type="entry name" value="G_PROTEIN_RECEP_F1_1"/>
    <property type="match status" value="1"/>
</dbReference>
<evidence type="ECO:0000256" key="3">
    <source>
        <dbReference type="ARBA" id="ARBA00022692"/>
    </source>
</evidence>
<comment type="caution">
    <text evidence="12">The sequence shown here is derived from an EMBL/GenBank/DDBJ whole genome shotgun (WGS) entry which is preliminary data.</text>
</comment>
<dbReference type="EMBL" id="RCHS01004089">
    <property type="protein sequence ID" value="RMX37705.1"/>
    <property type="molecule type" value="Genomic_DNA"/>
</dbReference>
<keyword evidence="2" id="KW-1003">Cell membrane</keyword>
<keyword evidence="6 10" id="KW-0472">Membrane</keyword>
<feature type="transmembrane region" description="Helical" evidence="10">
    <location>
        <begin position="215"/>
        <end position="238"/>
    </location>
</feature>
<dbReference type="InterPro" id="IPR000276">
    <property type="entry name" value="GPCR_Rhodpsn"/>
</dbReference>
<evidence type="ECO:0000256" key="6">
    <source>
        <dbReference type="ARBA" id="ARBA00023136"/>
    </source>
</evidence>
<feature type="transmembrane region" description="Helical" evidence="10">
    <location>
        <begin position="78"/>
        <end position="106"/>
    </location>
</feature>
<protein>
    <recommendedName>
        <fullName evidence="11">G-protein coupled receptors family 1 profile domain-containing protein</fullName>
    </recommendedName>
</protein>
<dbReference type="InterPro" id="IPR017452">
    <property type="entry name" value="GPCR_Rhodpsn_7TM"/>
</dbReference>
<keyword evidence="7 9" id="KW-0675">Receptor</keyword>
<evidence type="ECO:0000256" key="2">
    <source>
        <dbReference type="ARBA" id="ARBA00022475"/>
    </source>
</evidence>
<reference evidence="12 13" key="1">
    <citation type="journal article" date="2018" name="Sci. Rep.">
        <title>Comparative analysis of the Pocillopora damicornis genome highlights role of immune system in coral evolution.</title>
        <authorList>
            <person name="Cunning R."/>
            <person name="Bay R.A."/>
            <person name="Gillette P."/>
            <person name="Baker A.C."/>
            <person name="Traylor-Knowles N."/>
        </authorList>
    </citation>
    <scope>NUCLEOTIDE SEQUENCE [LARGE SCALE GENOMIC DNA]</scope>
    <source>
        <strain evidence="12">RSMAS</strain>
        <tissue evidence="12">Whole animal</tissue>
    </source>
</reference>
<evidence type="ECO:0000256" key="9">
    <source>
        <dbReference type="RuleBase" id="RU000688"/>
    </source>
</evidence>
<evidence type="ECO:0000256" key="1">
    <source>
        <dbReference type="ARBA" id="ARBA00004651"/>
    </source>
</evidence>
<name>A0A3M6T8H1_POCDA</name>
<feature type="transmembrane region" description="Helical" evidence="10">
    <location>
        <begin position="503"/>
        <end position="521"/>
    </location>
</feature>
<dbReference type="CDD" id="cd00637">
    <property type="entry name" value="7tm_classA_rhodopsin-like"/>
    <property type="match status" value="2"/>
</dbReference>
<evidence type="ECO:0000259" key="11">
    <source>
        <dbReference type="PROSITE" id="PS50262"/>
    </source>
</evidence>
<dbReference type="Pfam" id="PF00001">
    <property type="entry name" value="7tm_1"/>
    <property type="match status" value="2"/>
</dbReference>
<evidence type="ECO:0000256" key="5">
    <source>
        <dbReference type="ARBA" id="ARBA00023040"/>
    </source>
</evidence>
<evidence type="ECO:0000256" key="7">
    <source>
        <dbReference type="ARBA" id="ARBA00023170"/>
    </source>
</evidence>
<proteinExistence type="inferred from homology"/>
<feature type="transmembrane region" description="Helical" evidence="10">
    <location>
        <begin position="346"/>
        <end position="366"/>
    </location>
</feature>
<feature type="transmembrane region" description="Helical" evidence="10">
    <location>
        <begin position="378"/>
        <end position="401"/>
    </location>
</feature>
<accession>A0A3M6T8H1</accession>
<keyword evidence="13" id="KW-1185">Reference proteome</keyword>
<comment type="similarity">
    <text evidence="9">Belongs to the G-protein coupled receptor 1 family.</text>
</comment>
<dbReference type="GO" id="GO:0005886">
    <property type="term" value="C:plasma membrane"/>
    <property type="evidence" value="ECO:0007669"/>
    <property type="project" value="UniProtKB-SubCell"/>
</dbReference>
<dbReference type="PRINTS" id="PR00237">
    <property type="entry name" value="GPCRRHODOPSN"/>
</dbReference>
<feature type="transmembrane region" description="Helical" evidence="10">
    <location>
        <begin position="250"/>
        <end position="270"/>
    </location>
</feature>
<dbReference type="SUPFAM" id="SSF81321">
    <property type="entry name" value="Family A G protein-coupled receptor-like"/>
    <property type="match status" value="3"/>
</dbReference>
<keyword evidence="3 9" id="KW-0812">Transmembrane</keyword>
<dbReference type="AlphaFoldDB" id="A0A3M6T8H1"/>
<comment type="subcellular location">
    <subcellularLocation>
        <location evidence="1">Cell membrane</location>
        <topology evidence="1">Multi-pass membrane protein</topology>
    </subcellularLocation>
</comment>